<protein>
    <submittedName>
        <fullName evidence="1">Uncharacterized protein</fullName>
    </submittedName>
</protein>
<keyword evidence="2" id="KW-1185">Reference proteome</keyword>
<gene>
    <name evidence="1" type="ORF">NDU88_006381</name>
</gene>
<name>A0AAV7UKU4_PLEWA</name>
<dbReference type="EMBL" id="JANPWB010000005">
    <property type="protein sequence ID" value="KAJ1189637.1"/>
    <property type="molecule type" value="Genomic_DNA"/>
</dbReference>
<proteinExistence type="predicted"/>
<accession>A0AAV7UKU4</accession>
<dbReference type="Proteomes" id="UP001066276">
    <property type="component" value="Chromosome 3_1"/>
</dbReference>
<organism evidence="1 2">
    <name type="scientific">Pleurodeles waltl</name>
    <name type="common">Iberian ribbed newt</name>
    <dbReference type="NCBI Taxonomy" id="8319"/>
    <lineage>
        <taxon>Eukaryota</taxon>
        <taxon>Metazoa</taxon>
        <taxon>Chordata</taxon>
        <taxon>Craniata</taxon>
        <taxon>Vertebrata</taxon>
        <taxon>Euteleostomi</taxon>
        <taxon>Amphibia</taxon>
        <taxon>Batrachia</taxon>
        <taxon>Caudata</taxon>
        <taxon>Salamandroidea</taxon>
        <taxon>Salamandridae</taxon>
        <taxon>Pleurodelinae</taxon>
        <taxon>Pleurodeles</taxon>
    </lineage>
</organism>
<evidence type="ECO:0000313" key="2">
    <source>
        <dbReference type="Proteomes" id="UP001066276"/>
    </source>
</evidence>
<dbReference type="AlphaFoldDB" id="A0AAV7UKU4"/>
<evidence type="ECO:0000313" key="1">
    <source>
        <dbReference type="EMBL" id="KAJ1189637.1"/>
    </source>
</evidence>
<comment type="caution">
    <text evidence="1">The sequence shown here is derived from an EMBL/GenBank/DDBJ whole genome shotgun (WGS) entry which is preliminary data.</text>
</comment>
<reference evidence="1" key="1">
    <citation type="journal article" date="2022" name="bioRxiv">
        <title>Sequencing and chromosome-scale assembly of the giantPleurodeles waltlgenome.</title>
        <authorList>
            <person name="Brown T."/>
            <person name="Elewa A."/>
            <person name="Iarovenko S."/>
            <person name="Subramanian E."/>
            <person name="Araus A.J."/>
            <person name="Petzold A."/>
            <person name="Susuki M."/>
            <person name="Suzuki K.-i.T."/>
            <person name="Hayashi T."/>
            <person name="Toyoda A."/>
            <person name="Oliveira C."/>
            <person name="Osipova E."/>
            <person name="Leigh N.D."/>
            <person name="Simon A."/>
            <person name="Yun M.H."/>
        </authorList>
    </citation>
    <scope>NUCLEOTIDE SEQUENCE</scope>
    <source>
        <strain evidence="1">20211129_DDA</strain>
        <tissue evidence="1">Liver</tissue>
    </source>
</reference>
<sequence length="107" mass="11589">MNRTDSAVGIQFTTSKLTLKERGCRTGHHGIVRIRISHSFSAWLVQSAFSPILGLGSALGPTIRDAPSCFGHLLPNRQAGCFQTEQQIKISQESPEGDVTGRALRQG</sequence>